<keyword evidence="4" id="KW-0862">Zinc</keyword>
<comment type="subcellular location">
    <subcellularLocation>
        <location evidence="1">Nucleus</location>
    </subcellularLocation>
</comment>
<keyword evidence="9" id="KW-1185">Reference proteome</keyword>
<dbReference type="GeneID" id="38113875"/>
<dbReference type="GO" id="GO:0008270">
    <property type="term" value="F:zinc ion binding"/>
    <property type="evidence" value="ECO:0007669"/>
    <property type="project" value="UniProtKB-KW"/>
</dbReference>
<evidence type="ECO:0000313" key="9">
    <source>
        <dbReference type="Proteomes" id="UP000256690"/>
    </source>
</evidence>
<sequence>MPYRVEKASTGRAGCQNKECKDSKVKIGKGELRFGTWVDTEKFQTWYWRHWGCVTPKIIANVLDSIGEGDDLDLDMLDGYEDLPSDLQEKIEKAMKQGHVDDEEWRGDAELNVPGASGFRVKTPAKKAQKEDEDENKGAAKKKKTPAKKGKKAKDSDEEEKTPASKTKKRTRLQVEDDKHDVETASPKRPRRKPTGYPSKVPSISSDSDSDSGGSAFDSPEPKPKRNRKAKEAKPAPKRGKKKAVEDSEAESPAEKPKRGGRKRTA</sequence>
<proteinExistence type="predicted"/>
<dbReference type="SMART" id="SM01336">
    <property type="entry name" value="zf-PARP"/>
    <property type="match status" value="1"/>
</dbReference>
<organism evidence="8 9">
    <name type="scientific">Aspergillus mulundensis</name>
    <dbReference type="NCBI Taxonomy" id="1810919"/>
    <lineage>
        <taxon>Eukaryota</taxon>
        <taxon>Fungi</taxon>
        <taxon>Dikarya</taxon>
        <taxon>Ascomycota</taxon>
        <taxon>Pezizomycotina</taxon>
        <taxon>Eurotiomycetes</taxon>
        <taxon>Eurotiomycetidae</taxon>
        <taxon>Eurotiales</taxon>
        <taxon>Aspergillaceae</taxon>
        <taxon>Aspergillus</taxon>
        <taxon>Aspergillus subgen. Nidulantes</taxon>
    </lineage>
</organism>
<dbReference type="OrthoDB" id="429950at2759"/>
<dbReference type="Gene3D" id="3.30.1740.10">
    <property type="entry name" value="Zinc finger, PARP-type"/>
    <property type="match status" value="1"/>
</dbReference>
<evidence type="ECO:0000256" key="1">
    <source>
        <dbReference type="ARBA" id="ARBA00004123"/>
    </source>
</evidence>
<feature type="compositionally biased region" description="Basic and acidic residues" evidence="6">
    <location>
        <begin position="173"/>
        <end position="183"/>
    </location>
</feature>
<feature type="region of interest" description="Disordered" evidence="6">
    <location>
        <begin position="94"/>
        <end position="266"/>
    </location>
</feature>
<reference evidence="8 9" key="1">
    <citation type="journal article" date="2018" name="IMA Fungus">
        <title>IMA Genome-F 9: Draft genome sequence of Annulohypoxylon stygium, Aspergillus mulundensis, Berkeleyomyces basicola (syn. Thielaviopsis basicola), Ceratocystis smalleyi, two Cercospora beticola strains, Coleophoma cylindrospora, Fusarium fracticaudum, Phialophora cf. hyalina, and Morchella septimelata.</title>
        <authorList>
            <person name="Wingfield B.D."/>
            <person name="Bills G.F."/>
            <person name="Dong Y."/>
            <person name="Huang W."/>
            <person name="Nel W.J."/>
            <person name="Swalarsk-Parry B.S."/>
            <person name="Vaghefi N."/>
            <person name="Wilken P.M."/>
            <person name="An Z."/>
            <person name="de Beer Z.W."/>
            <person name="De Vos L."/>
            <person name="Chen L."/>
            <person name="Duong T.A."/>
            <person name="Gao Y."/>
            <person name="Hammerbacher A."/>
            <person name="Kikkert J.R."/>
            <person name="Li Y."/>
            <person name="Li H."/>
            <person name="Li K."/>
            <person name="Li Q."/>
            <person name="Liu X."/>
            <person name="Ma X."/>
            <person name="Naidoo K."/>
            <person name="Pethybridge S.J."/>
            <person name="Sun J."/>
            <person name="Steenkamp E.T."/>
            <person name="van der Nest M.A."/>
            <person name="van Wyk S."/>
            <person name="Wingfield M.J."/>
            <person name="Xiong C."/>
            <person name="Yue Q."/>
            <person name="Zhang X."/>
        </authorList>
    </citation>
    <scope>NUCLEOTIDE SEQUENCE [LARGE SCALE GENOMIC DNA]</scope>
    <source>
        <strain evidence="8 9">DSM 5745</strain>
    </source>
</reference>
<keyword evidence="2" id="KW-0479">Metal-binding</keyword>
<gene>
    <name evidence="8" type="ORF">DSM5745_03505</name>
</gene>
<dbReference type="InterPro" id="IPR001510">
    <property type="entry name" value="Znf_PARP"/>
</dbReference>
<feature type="compositionally biased region" description="Basic and acidic residues" evidence="6">
    <location>
        <begin position="220"/>
        <end position="235"/>
    </location>
</feature>
<dbReference type="SUPFAM" id="SSF57716">
    <property type="entry name" value="Glucocorticoid receptor-like (DNA-binding domain)"/>
    <property type="match status" value="1"/>
</dbReference>
<evidence type="ECO:0000256" key="6">
    <source>
        <dbReference type="SAM" id="MobiDB-lite"/>
    </source>
</evidence>
<dbReference type="GO" id="GO:0003677">
    <property type="term" value="F:DNA binding"/>
    <property type="evidence" value="ECO:0007669"/>
    <property type="project" value="InterPro"/>
</dbReference>
<keyword evidence="5" id="KW-0539">Nucleus</keyword>
<feature type="compositionally biased region" description="Basic residues" evidence="6">
    <location>
        <begin position="139"/>
        <end position="152"/>
    </location>
</feature>
<protein>
    <recommendedName>
        <fullName evidence="7">PARP-type domain-containing protein</fullName>
    </recommendedName>
</protein>
<keyword evidence="3" id="KW-0863">Zinc-finger</keyword>
<name>A0A3D8SKN2_9EURO</name>
<feature type="compositionally biased region" description="Low complexity" evidence="6">
    <location>
        <begin position="203"/>
        <end position="219"/>
    </location>
</feature>
<dbReference type="GO" id="GO:0005634">
    <property type="term" value="C:nucleus"/>
    <property type="evidence" value="ECO:0007669"/>
    <property type="project" value="UniProtKB-SubCell"/>
</dbReference>
<dbReference type="EMBL" id="PVWQ01000003">
    <property type="protein sequence ID" value="RDW86863.1"/>
    <property type="molecule type" value="Genomic_DNA"/>
</dbReference>
<evidence type="ECO:0000259" key="7">
    <source>
        <dbReference type="PROSITE" id="PS50064"/>
    </source>
</evidence>
<evidence type="ECO:0000256" key="4">
    <source>
        <dbReference type="ARBA" id="ARBA00022833"/>
    </source>
</evidence>
<feature type="domain" description="PARP-type" evidence="7">
    <location>
        <begin position="3"/>
        <end position="99"/>
    </location>
</feature>
<dbReference type="RefSeq" id="XP_026606387.1">
    <property type="nucleotide sequence ID" value="XM_026745521.1"/>
</dbReference>
<evidence type="ECO:0000256" key="2">
    <source>
        <dbReference type="ARBA" id="ARBA00022723"/>
    </source>
</evidence>
<evidence type="ECO:0000313" key="8">
    <source>
        <dbReference type="EMBL" id="RDW86863.1"/>
    </source>
</evidence>
<comment type="caution">
    <text evidence="8">The sequence shown here is derived from an EMBL/GenBank/DDBJ whole genome shotgun (WGS) entry which is preliminary data.</text>
</comment>
<dbReference type="InterPro" id="IPR036957">
    <property type="entry name" value="Znf_PARP_sf"/>
</dbReference>
<evidence type="ECO:0000256" key="5">
    <source>
        <dbReference type="ARBA" id="ARBA00023242"/>
    </source>
</evidence>
<dbReference type="PROSITE" id="PS50064">
    <property type="entry name" value="ZF_PARP_2"/>
    <property type="match status" value="1"/>
</dbReference>
<dbReference type="Proteomes" id="UP000256690">
    <property type="component" value="Unassembled WGS sequence"/>
</dbReference>
<dbReference type="STRING" id="1810919.A0A3D8SKN2"/>
<accession>A0A3D8SKN2</accession>
<dbReference type="Pfam" id="PF00645">
    <property type="entry name" value="zf-PARP"/>
    <property type="match status" value="1"/>
</dbReference>
<evidence type="ECO:0000256" key="3">
    <source>
        <dbReference type="ARBA" id="ARBA00022771"/>
    </source>
</evidence>
<dbReference type="AlphaFoldDB" id="A0A3D8SKN2"/>